<evidence type="ECO:0000256" key="2">
    <source>
        <dbReference type="ARBA" id="ARBA00023015"/>
    </source>
</evidence>
<dbReference type="InterPro" id="IPR050950">
    <property type="entry name" value="HTH-type_LysR_regulators"/>
</dbReference>
<evidence type="ECO:0000256" key="1">
    <source>
        <dbReference type="ARBA" id="ARBA00009437"/>
    </source>
</evidence>
<comment type="similarity">
    <text evidence="1">Belongs to the LysR transcriptional regulatory family.</text>
</comment>
<dbReference type="Gene3D" id="3.40.190.10">
    <property type="entry name" value="Periplasmic binding protein-like II"/>
    <property type="match status" value="2"/>
</dbReference>
<dbReference type="Pfam" id="PF03466">
    <property type="entry name" value="LysR_substrate"/>
    <property type="match status" value="1"/>
</dbReference>
<comment type="caution">
    <text evidence="6">The sequence shown here is derived from an EMBL/GenBank/DDBJ whole genome shotgun (WGS) entry which is preliminary data.</text>
</comment>
<dbReference type="SUPFAM" id="SSF46785">
    <property type="entry name" value="Winged helix' DNA-binding domain"/>
    <property type="match status" value="1"/>
</dbReference>
<dbReference type="InterPro" id="IPR005119">
    <property type="entry name" value="LysR_subst-bd"/>
</dbReference>
<keyword evidence="2" id="KW-0805">Transcription regulation</keyword>
<dbReference type="EMBL" id="JBHLVZ010000043">
    <property type="protein sequence ID" value="MFC0386985.1"/>
    <property type="molecule type" value="Genomic_DNA"/>
</dbReference>
<dbReference type="PROSITE" id="PS50931">
    <property type="entry name" value="HTH_LYSR"/>
    <property type="match status" value="1"/>
</dbReference>
<feature type="domain" description="HTH lysR-type" evidence="5">
    <location>
        <begin position="1"/>
        <end position="58"/>
    </location>
</feature>
<evidence type="ECO:0000313" key="6">
    <source>
        <dbReference type="EMBL" id="MFC0386985.1"/>
    </source>
</evidence>
<dbReference type="Gene3D" id="1.10.10.10">
    <property type="entry name" value="Winged helix-like DNA-binding domain superfamily/Winged helix DNA-binding domain"/>
    <property type="match status" value="1"/>
</dbReference>
<dbReference type="PANTHER" id="PTHR30419:SF8">
    <property type="entry name" value="NITROGEN ASSIMILATION TRANSCRIPTIONAL ACTIVATOR-RELATED"/>
    <property type="match status" value="1"/>
</dbReference>
<dbReference type="Proteomes" id="UP001589789">
    <property type="component" value="Unassembled WGS sequence"/>
</dbReference>
<keyword evidence="3" id="KW-0238">DNA-binding</keyword>
<evidence type="ECO:0000313" key="7">
    <source>
        <dbReference type="Proteomes" id="UP001589789"/>
    </source>
</evidence>
<dbReference type="InterPro" id="IPR000847">
    <property type="entry name" value="LysR_HTH_N"/>
</dbReference>
<evidence type="ECO:0000256" key="4">
    <source>
        <dbReference type="ARBA" id="ARBA00023163"/>
    </source>
</evidence>
<evidence type="ECO:0000256" key="3">
    <source>
        <dbReference type="ARBA" id="ARBA00023125"/>
    </source>
</evidence>
<organism evidence="6 7">
    <name type="scientific">Muricoccus vinaceus</name>
    <dbReference type="NCBI Taxonomy" id="424704"/>
    <lineage>
        <taxon>Bacteria</taxon>
        <taxon>Pseudomonadati</taxon>
        <taxon>Pseudomonadota</taxon>
        <taxon>Alphaproteobacteria</taxon>
        <taxon>Acetobacterales</taxon>
        <taxon>Roseomonadaceae</taxon>
        <taxon>Muricoccus</taxon>
    </lineage>
</organism>
<sequence length="312" mass="33537">MLFQQIRLFVAVTEAGSFTTAARALNLSQPALGAQAKNLEASLGVRLLERHSRGIALTPAGRAFLVEAKAVLAAVERARAAVAPFAGRREMPVVLGFTPTSGRTLVPDLLTEAAQRLPELRLQLRAGLSDDHRRGLLAASDLDAAFCYDPEPHEALLIHPLYEEDLFLVGAPGLVDRALGPIPLAEVARLPLMLEQRPHGARRIIEEAARSIGARLDVGLDVEPAEVKRALIMRRGHCTLVPYGLFMEEIAAGLMGARRVVAPPIHRTLALAMRRTLPAVVVQGLLALVRPIARRKIEEGACGWRAPPAGGG</sequence>
<dbReference type="Pfam" id="PF00126">
    <property type="entry name" value="HTH_1"/>
    <property type="match status" value="1"/>
</dbReference>
<dbReference type="RefSeq" id="WP_377051985.1">
    <property type="nucleotide sequence ID" value="NZ_JBHLVZ010000043.1"/>
</dbReference>
<keyword evidence="7" id="KW-1185">Reference proteome</keyword>
<name>A0ABV6ITQ0_9PROT</name>
<evidence type="ECO:0000259" key="5">
    <source>
        <dbReference type="PROSITE" id="PS50931"/>
    </source>
</evidence>
<protein>
    <submittedName>
        <fullName evidence="6">LysR family transcriptional regulator</fullName>
    </submittedName>
</protein>
<dbReference type="PANTHER" id="PTHR30419">
    <property type="entry name" value="HTH-TYPE TRANSCRIPTIONAL REGULATOR YBHD"/>
    <property type="match status" value="1"/>
</dbReference>
<dbReference type="SUPFAM" id="SSF53850">
    <property type="entry name" value="Periplasmic binding protein-like II"/>
    <property type="match status" value="1"/>
</dbReference>
<keyword evidence="4" id="KW-0804">Transcription</keyword>
<proteinExistence type="inferred from homology"/>
<dbReference type="InterPro" id="IPR036390">
    <property type="entry name" value="WH_DNA-bd_sf"/>
</dbReference>
<dbReference type="InterPro" id="IPR036388">
    <property type="entry name" value="WH-like_DNA-bd_sf"/>
</dbReference>
<accession>A0ABV6ITQ0</accession>
<reference evidence="6 7" key="1">
    <citation type="submission" date="2024-09" db="EMBL/GenBank/DDBJ databases">
        <authorList>
            <person name="Sun Q."/>
            <person name="Mori K."/>
        </authorList>
    </citation>
    <scope>NUCLEOTIDE SEQUENCE [LARGE SCALE GENOMIC DNA]</scope>
    <source>
        <strain evidence="6 7">CCM 7468</strain>
    </source>
</reference>
<gene>
    <name evidence="6" type="ORF">ACFFIC_15715</name>
</gene>
<dbReference type="PRINTS" id="PR00039">
    <property type="entry name" value="HTHLYSR"/>
</dbReference>